<name>A0A931YDT2_9BACT</name>
<dbReference type="Proteomes" id="UP000786662">
    <property type="component" value="Unassembled WGS sequence"/>
</dbReference>
<evidence type="ECO:0000313" key="3">
    <source>
        <dbReference type="Proteomes" id="UP000709672"/>
    </source>
</evidence>
<sequence>MPMEQESGYKPKFEFNPETELSEAVLEKAVGSVTKPNKGFELNAAETAADLKTVSPDRLEGEVVEKLKRAVLRYRDSLVKNGDVMGQITEAELLNRLCGLSKEELGLTDKDFEDAMGEIGKYASAYVGEDNTDSLAMVERELFYEGLVALKRMYPPQFSADRISPELFNTAQDDVADSRRYMDMRSPDFTVKRVVDCAELYPDRLAELGVTPELAEMLREKLRGVTDETAVKMAADLKRLEFLLNSN</sequence>
<reference evidence="2" key="1">
    <citation type="submission" date="2020-07" db="EMBL/GenBank/DDBJ databases">
        <title>Huge and variable diversity of episymbiotic CPR bacteria and DPANN archaea in groundwater ecosystems.</title>
        <authorList>
            <person name="He C.Y."/>
            <person name="Keren R."/>
            <person name="Whittaker M."/>
            <person name="Farag I.F."/>
            <person name="Doudna J."/>
            <person name="Cate J.H.D."/>
            <person name="Banfield J.F."/>
        </authorList>
    </citation>
    <scope>NUCLEOTIDE SEQUENCE</scope>
    <source>
        <strain evidence="1">NC_groundwater_191_Ag_S-0.1um_45_8</strain>
        <strain evidence="2">NC_groundwater_418_Ag_B-0.1um_45_10</strain>
    </source>
</reference>
<accession>A0A931YDT2</accession>
<organism evidence="2 3">
    <name type="scientific">Candidatus Sungiibacteriota bacterium</name>
    <dbReference type="NCBI Taxonomy" id="2750080"/>
    <lineage>
        <taxon>Bacteria</taxon>
        <taxon>Candidatus Sungiibacteriota</taxon>
    </lineage>
</organism>
<protein>
    <submittedName>
        <fullName evidence="2">Uncharacterized protein</fullName>
    </submittedName>
</protein>
<evidence type="ECO:0000313" key="1">
    <source>
        <dbReference type="EMBL" id="MBI2052468.1"/>
    </source>
</evidence>
<comment type="caution">
    <text evidence="2">The sequence shown here is derived from an EMBL/GenBank/DDBJ whole genome shotgun (WGS) entry which is preliminary data.</text>
</comment>
<proteinExistence type="predicted"/>
<dbReference type="AlphaFoldDB" id="A0A931YDT2"/>
<gene>
    <name evidence="1" type="ORF">HYT38_02190</name>
    <name evidence="2" type="ORF">HYV66_02495</name>
</gene>
<dbReference type="EMBL" id="JACPHQ010000032">
    <property type="protein sequence ID" value="MBI2466071.1"/>
    <property type="molecule type" value="Genomic_DNA"/>
</dbReference>
<dbReference type="EMBL" id="JACOYY010000064">
    <property type="protein sequence ID" value="MBI2052468.1"/>
    <property type="molecule type" value="Genomic_DNA"/>
</dbReference>
<dbReference type="Proteomes" id="UP000709672">
    <property type="component" value="Unassembled WGS sequence"/>
</dbReference>
<evidence type="ECO:0000313" key="2">
    <source>
        <dbReference type="EMBL" id="MBI2466071.1"/>
    </source>
</evidence>